<dbReference type="PANTHER" id="PTHR45675:SF127">
    <property type="entry name" value="(WILD MALAYSIAN BANANA) HYPOTHETICAL PROTEIN"/>
    <property type="match status" value="1"/>
</dbReference>
<dbReference type="Pfam" id="PF00249">
    <property type="entry name" value="Myb_DNA-binding"/>
    <property type="match status" value="2"/>
</dbReference>
<dbReference type="PANTHER" id="PTHR45675">
    <property type="entry name" value="MYB TRANSCRIPTION FACTOR-RELATED-RELATED"/>
    <property type="match status" value="1"/>
</dbReference>
<dbReference type="GeneID" id="100804227"/>
<feature type="region of interest" description="Disordered" evidence="7">
    <location>
        <begin position="204"/>
        <end position="225"/>
    </location>
</feature>
<dbReference type="STRING" id="3847.A0A0R0J177"/>
<dbReference type="PROSITE" id="PS51294">
    <property type="entry name" value="HTH_MYB"/>
    <property type="match status" value="2"/>
</dbReference>
<feature type="domain" description="Myb-like" evidence="8">
    <location>
        <begin position="19"/>
        <end position="71"/>
    </location>
</feature>
<evidence type="ECO:0000259" key="8">
    <source>
        <dbReference type="PROSITE" id="PS50090"/>
    </source>
</evidence>
<dbReference type="EMBL" id="CM000840">
    <property type="protein sequence ID" value="KRH48497.1"/>
    <property type="molecule type" value="Genomic_DNA"/>
</dbReference>
<dbReference type="SMART" id="SM00717">
    <property type="entry name" value="SANT"/>
    <property type="match status" value="2"/>
</dbReference>
<sequence length="311" mass="35562">MRLAMSTPSKSIICSSEDDYELRRGPWSVEEDYLLTHYIANHGEGRWNLLAIRSGLRRTGKSCRLRWLNYLKPNVKRGNLTSEEQLLIFELHSKWGNRWSKIAQQLPGRTDNEIKNYWRTRIQKQAIYAKFEDHRRAGFVEFVKGLQMTRCLHKSQESSPSAMSIQDQAIPLPFDGVTVPHYSSFGIGTTPTIQITCHGDLNHLNQHEQNSDSEHHNSSCISSSESANIPNMSQPFGYTTSQFQALDNCDFGMCLYDGYSIDNNSYDRDALNLTTTMVAGNLELPVFDCQTLETNRLNKEFASSTWSMDEL</sequence>
<reference evidence="10" key="3">
    <citation type="submission" date="2018-07" db="EMBL/GenBank/DDBJ databases">
        <title>WGS assembly of Glycine max.</title>
        <authorList>
            <person name="Schmutz J."/>
            <person name="Cannon S."/>
            <person name="Schlueter J."/>
            <person name="Ma J."/>
            <person name="Mitros T."/>
            <person name="Nelson W."/>
            <person name="Hyten D."/>
            <person name="Song Q."/>
            <person name="Thelen J."/>
            <person name="Cheng J."/>
            <person name="Xu D."/>
            <person name="Hellsten U."/>
            <person name="May G."/>
            <person name="Yu Y."/>
            <person name="Sakurai T."/>
            <person name="Umezawa T."/>
            <person name="Bhattacharyya M."/>
            <person name="Sandhu D."/>
            <person name="Valliyodan B."/>
            <person name="Lindquist E."/>
            <person name="Peto M."/>
            <person name="Grant D."/>
            <person name="Shu S."/>
            <person name="Goodstein D."/>
            <person name="Barry K."/>
            <person name="Futrell-Griggs M."/>
            <person name="Abernathy B."/>
            <person name="Du J."/>
            <person name="Tian Z."/>
            <person name="Zhu L."/>
            <person name="Gill N."/>
            <person name="Joshi T."/>
            <person name="Libault M."/>
            <person name="Sethuraman A."/>
            <person name="Zhang X."/>
            <person name="Shinozaki K."/>
            <person name="Nguyen H."/>
            <person name="Wing R."/>
            <person name="Cregan P."/>
            <person name="Specht J."/>
            <person name="Grimwood J."/>
            <person name="Rokhsar D."/>
            <person name="Stacey G."/>
            <person name="Shoemaker R."/>
            <person name="Jackson S."/>
        </authorList>
    </citation>
    <scope>NUCLEOTIDE SEQUENCE</scope>
    <source>
        <tissue evidence="10">Callus</tissue>
    </source>
</reference>
<keyword evidence="6" id="KW-0539">Nucleus</keyword>
<evidence type="ECO:0000259" key="9">
    <source>
        <dbReference type="PROSITE" id="PS51294"/>
    </source>
</evidence>
<dbReference type="FunFam" id="1.10.10.60:FF:000079">
    <property type="entry name" value="MYB transcription factor"/>
    <property type="match status" value="1"/>
</dbReference>
<dbReference type="AlphaFoldDB" id="A0A0R0J177"/>
<evidence type="ECO:0000256" key="2">
    <source>
        <dbReference type="ARBA" id="ARBA00022737"/>
    </source>
</evidence>
<dbReference type="SUPFAM" id="SSF46689">
    <property type="entry name" value="Homeodomain-like"/>
    <property type="match status" value="1"/>
</dbReference>
<dbReference type="PROSITE" id="PS50090">
    <property type="entry name" value="MYB_LIKE"/>
    <property type="match status" value="2"/>
</dbReference>
<evidence type="ECO:0000313" key="12">
    <source>
        <dbReference type="Proteomes" id="UP000008827"/>
    </source>
</evidence>
<dbReference type="Gene3D" id="1.10.10.60">
    <property type="entry name" value="Homeodomain-like"/>
    <property type="match status" value="2"/>
</dbReference>
<dbReference type="GO" id="GO:0043565">
    <property type="term" value="F:sequence-specific DNA binding"/>
    <property type="evidence" value="ECO:0000318"/>
    <property type="project" value="GO_Central"/>
</dbReference>
<dbReference type="RefSeq" id="XP_003528951.2">
    <property type="nucleotide sequence ID" value="XM_003528903.4"/>
</dbReference>
<keyword evidence="4" id="KW-0238">DNA-binding</keyword>
<keyword evidence="2" id="KW-0677">Repeat</keyword>
<dbReference type="GO" id="GO:0005634">
    <property type="term" value="C:nucleus"/>
    <property type="evidence" value="ECO:0000318"/>
    <property type="project" value="GO_Central"/>
</dbReference>
<feature type="domain" description="HTH myb-type" evidence="9">
    <location>
        <begin position="19"/>
        <end position="71"/>
    </location>
</feature>
<dbReference type="GO" id="GO:0003700">
    <property type="term" value="F:DNA-binding transcription factor activity"/>
    <property type="evidence" value="ECO:0007669"/>
    <property type="project" value="InterPro"/>
</dbReference>
<proteinExistence type="predicted"/>
<feature type="domain" description="HTH myb-type" evidence="9">
    <location>
        <begin position="72"/>
        <end position="126"/>
    </location>
</feature>
<dbReference type="InterPro" id="IPR017930">
    <property type="entry name" value="Myb_dom"/>
</dbReference>
<dbReference type="FunFam" id="1.10.10.60:FF:000011">
    <property type="entry name" value="Myb transcription factor"/>
    <property type="match status" value="1"/>
</dbReference>
<dbReference type="KEGG" id="gmx:100804227"/>
<dbReference type="InterPro" id="IPR009057">
    <property type="entry name" value="Homeodomain-like_sf"/>
</dbReference>
<keyword evidence="5" id="KW-0804">Transcription</keyword>
<dbReference type="OrthoDB" id="2143914at2759"/>
<dbReference type="SMR" id="A0A0R0J177"/>
<dbReference type="InterPro" id="IPR001005">
    <property type="entry name" value="SANT/Myb"/>
</dbReference>
<evidence type="ECO:0000313" key="11">
    <source>
        <dbReference type="EnsemblPlants" id="KRH48497"/>
    </source>
</evidence>
<reference evidence="10 11" key="1">
    <citation type="journal article" date="2010" name="Nature">
        <title>Genome sequence of the palaeopolyploid soybean.</title>
        <authorList>
            <person name="Schmutz J."/>
            <person name="Cannon S.B."/>
            <person name="Schlueter J."/>
            <person name="Ma J."/>
            <person name="Mitros T."/>
            <person name="Nelson W."/>
            <person name="Hyten D.L."/>
            <person name="Song Q."/>
            <person name="Thelen J.J."/>
            <person name="Cheng J."/>
            <person name="Xu D."/>
            <person name="Hellsten U."/>
            <person name="May G.D."/>
            <person name="Yu Y."/>
            <person name="Sakurai T."/>
            <person name="Umezawa T."/>
            <person name="Bhattacharyya M.K."/>
            <person name="Sandhu D."/>
            <person name="Valliyodan B."/>
            <person name="Lindquist E."/>
            <person name="Peto M."/>
            <person name="Grant D."/>
            <person name="Shu S."/>
            <person name="Goodstein D."/>
            <person name="Barry K."/>
            <person name="Futrell-Griggs M."/>
            <person name="Abernathy B."/>
            <person name="Du J."/>
            <person name="Tian Z."/>
            <person name="Zhu L."/>
            <person name="Gill N."/>
            <person name="Joshi T."/>
            <person name="Libault M."/>
            <person name="Sethuraman A."/>
            <person name="Zhang X.-C."/>
            <person name="Shinozaki K."/>
            <person name="Nguyen H.T."/>
            <person name="Wing R.A."/>
            <person name="Cregan P."/>
            <person name="Specht J."/>
            <person name="Grimwood J."/>
            <person name="Rokhsar D."/>
            <person name="Stacey G."/>
            <person name="Shoemaker R.C."/>
            <person name="Jackson S.A."/>
        </authorList>
    </citation>
    <scope>NUCLEOTIDE SEQUENCE [LARGE SCALE GENOMIC DNA]</scope>
    <source>
        <strain evidence="11">cv. Williams 82</strain>
        <tissue evidence="10">Callus</tissue>
    </source>
</reference>
<evidence type="ECO:0000256" key="4">
    <source>
        <dbReference type="ARBA" id="ARBA00023125"/>
    </source>
</evidence>
<protein>
    <submittedName>
        <fullName evidence="10 11">Uncharacterized protein</fullName>
    </submittedName>
</protein>
<feature type="domain" description="Myb-like" evidence="8">
    <location>
        <begin position="72"/>
        <end position="122"/>
    </location>
</feature>
<dbReference type="CDD" id="cd00167">
    <property type="entry name" value="SANT"/>
    <property type="match status" value="2"/>
</dbReference>
<feature type="compositionally biased region" description="Basic and acidic residues" evidence="7">
    <location>
        <begin position="205"/>
        <end position="217"/>
    </location>
</feature>
<evidence type="ECO:0000313" key="10">
    <source>
        <dbReference type="EMBL" id="KRH48497.1"/>
    </source>
</evidence>
<evidence type="ECO:0000256" key="3">
    <source>
        <dbReference type="ARBA" id="ARBA00023015"/>
    </source>
</evidence>
<dbReference type="InterPro" id="IPR044676">
    <property type="entry name" value="EOBI/EOBII-like_plant"/>
</dbReference>
<organism evidence="10">
    <name type="scientific">Glycine max</name>
    <name type="common">Soybean</name>
    <name type="synonym">Glycine hispida</name>
    <dbReference type="NCBI Taxonomy" id="3847"/>
    <lineage>
        <taxon>Eukaryota</taxon>
        <taxon>Viridiplantae</taxon>
        <taxon>Streptophyta</taxon>
        <taxon>Embryophyta</taxon>
        <taxon>Tracheophyta</taxon>
        <taxon>Spermatophyta</taxon>
        <taxon>Magnoliopsida</taxon>
        <taxon>eudicotyledons</taxon>
        <taxon>Gunneridae</taxon>
        <taxon>Pentapetalae</taxon>
        <taxon>rosids</taxon>
        <taxon>fabids</taxon>
        <taxon>Fabales</taxon>
        <taxon>Fabaceae</taxon>
        <taxon>Papilionoideae</taxon>
        <taxon>50 kb inversion clade</taxon>
        <taxon>NPAAA clade</taxon>
        <taxon>indigoferoid/millettioid clade</taxon>
        <taxon>Phaseoleae</taxon>
        <taxon>Glycine</taxon>
        <taxon>Glycine subgen. Soja</taxon>
    </lineage>
</organism>
<keyword evidence="12" id="KW-1185">Reference proteome</keyword>
<dbReference type="GO" id="GO:0006355">
    <property type="term" value="P:regulation of DNA-templated transcription"/>
    <property type="evidence" value="ECO:0000318"/>
    <property type="project" value="GO_Central"/>
</dbReference>
<dbReference type="EnsemblPlants" id="KRH48497">
    <property type="protein sequence ID" value="KRH48497"/>
    <property type="gene ID" value="GLYMA_07G092800"/>
</dbReference>
<dbReference type="PaxDb" id="3847-GLYMA07G10321.1"/>
<evidence type="ECO:0000256" key="7">
    <source>
        <dbReference type="SAM" id="MobiDB-lite"/>
    </source>
</evidence>
<dbReference type="Gramene" id="KRH48497">
    <property type="protein sequence ID" value="KRH48497"/>
    <property type="gene ID" value="GLYMA_07G092800"/>
</dbReference>
<comment type="subcellular location">
    <subcellularLocation>
        <location evidence="1">Nucleus</location>
    </subcellularLocation>
</comment>
<dbReference type="Proteomes" id="UP000008827">
    <property type="component" value="Chromosome 7"/>
</dbReference>
<reference evidence="11" key="2">
    <citation type="submission" date="2018-02" db="UniProtKB">
        <authorList>
            <consortium name="EnsemblPlants"/>
        </authorList>
    </citation>
    <scope>IDENTIFICATION</scope>
    <source>
        <strain evidence="11">Williams 82</strain>
    </source>
</reference>
<name>A0A0R0J177_SOYBN</name>
<evidence type="ECO:0000256" key="5">
    <source>
        <dbReference type="ARBA" id="ARBA00023163"/>
    </source>
</evidence>
<gene>
    <name evidence="11" type="primary">LOC100804227</name>
    <name evidence="10" type="ORF">GLYMA_07G092800</name>
</gene>
<keyword evidence="3" id="KW-0805">Transcription regulation</keyword>
<evidence type="ECO:0000256" key="6">
    <source>
        <dbReference type="ARBA" id="ARBA00023242"/>
    </source>
</evidence>
<accession>A0A0R0J177</accession>
<evidence type="ECO:0000256" key="1">
    <source>
        <dbReference type="ARBA" id="ARBA00004123"/>
    </source>
</evidence>